<keyword evidence="1" id="KW-0064">Aspartyl protease</keyword>
<dbReference type="Proteomes" id="UP000436088">
    <property type="component" value="Unassembled WGS sequence"/>
</dbReference>
<dbReference type="PANTHER" id="PTHR47481:SF22">
    <property type="entry name" value="RETROTRANSPOSON GAG DOMAIN-CONTAINING PROTEIN"/>
    <property type="match status" value="1"/>
</dbReference>
<dbReference type="AlphaFoldDB" id="A0A6A2X6V5"/>
<keyword evidence="1" id="KW-0645">Protease</keyword>
<dbReference type="CDD" id="cd09272">
    <property type="entry name" value="RNase_HI_RT_Ty1"/>
    <property type="match status" value="1"/>
</dbReference>
<dbReference type="PANTHER" id="PTHR47481">
    <property type="match status" value="1"/>
</dbReference>
<evidence type="ECO:0000256" key="2">
    <source>
        <dbReference type="SAM" id="MobiDB-lite"/>
    </source>
</evidence>
<feature type="region of interest" description="Disordered" evidence="2">
    <location>
        <begin position="457"/>
        <end position="493"/>
    </location>
</feature>
<keyword evidence="6" id="KW-1185">Reference proteome</keyword>
<feature type="compositionally biased region" description="Pro residues" evidence="2">
    <location>
        <begin position="473"/>
        <end position="488"/>
    </location>
</feature>
<gene>
    <name evidence="5" type="ORF">F3Y22_tig00112000pilonHSYRG00417</name>
</gene>
<feature type="domain" description="Reverse transcriptase Ty1/copia-type" evidence="3">
    <location>
        <begin position="589"/>
        <end position="685"/>
    </location>
</feature>
<sequence>MANENNQVIIPNAQEPTKLLTMITLHNTIKLTPTNYLSWKTQVEAILIGYDLQKFIDGSYPAPPPTTTTNNVISINPAYQTWLRQEKLLFGALVGTLSPSLVPLITQSKTSYEAWQVLANTYARPSCGHIKQLKDHLKNITKGSQSITNYMQSIKMWADELATLGKPLNHEDLIEKVLEGLDENYQSIIDFVNGRDSTISFDELHEKLINKELSLRNKTSLSRLPASAYLTNVRSTPWSTTNRTPRLPGFTSIPTQDITRSSPSNTRDNRSPSHPFLGCCQWCSTQAHHSIEKNVATTHPSNTTWLLDSGASHHVTTDLNNLALHSPYDCTDEIMIDDGSVLSISDTGSTSLTTPSHSFSLSNVLCVSTMKRSSHGAILLQGRTKDGVYEWPLSITQSPLITFSSVKTTLFEWHHRLVLDVSVILGFAHTLPTNSSLALLLASLSAQNNDICVTSTLTPANHSSETERDLTSDPPPSSPHNDPNPPLDPSASPRVILTRSKHNIHKPIQKLNLTAQLQPSTLEPTTITQALKDPKWRQAMSEEYKAGLVAKGFHQSYIVDYSETFSPVIKPTTLCLVLSLAVSQGFINSVADTSLFIFNDRCTTFYLLVYVDDIIITGHNTDATQAFIQQLSQSFSLKDFGPLTYFIGVEVTSHNNGLFLNQRKYIVDLLNRTHMTEAKPASTPLATSTTLTLQSRTPLSDPTEYRTIVGSLQYLSLTRPNVAYTVNKLSQFMHQPTSDHWNAVKRLLRYLCGTLKHDITLRHTSPLALHAFSDIDWAGNKDDFTSTSAYIVYLGHNLVSWSSKKQRTVARSSTELISMPTLLPNLLLVLSLTLSRSRLDLFHGRPSYGGMIRIYNQIEKVKGENQGI</sequence>
<feature type="region of interest" description="Disordered" evidence="2">
    <location>
        <begin position="236"/>
        <end position="272"/>
    </location>
</feature>
<evidence type="ECO:0000259" key="4">
    <source>
        <dbReference type="Pfam" id="PF22936"/>
    </source>
</evidence>
<dbReference type="InterPro" id="IPR054722">
    <property type="entry name" value="PolX-like_BBD"/>
</dbReference>
<dbReference type="InterPro" id="IPR043502">
    <property type="entry name" value="DNA/RNA_pol_sf"/>
</dbReference>
<organism evidence="5 6">
    <name type="scientific">Hibiscus syriacus</name>
    <name type="common">Rose of Sharon</name>
    <dbReference type="NCBI Taxonomy" id="106335"/>
    <lineage>
        <taxon>Eukaryota</taxon>
        <taxon>Viridiplantae</taxon>
        <taxon>Streptophyta</taxon>
        <taxon>Embryophyta</taxon>
        <taxon>Tracheophyta</taxon>
        <taxon>Spermatophyta</taxon>
        <taxon>Magnoliopsida</taxon>
        <taxon>eudicotyledons</taxon>
        <taxon>Gunneridae</taxon>
        <taxon>Pentapetalae</taxon>
        <taxon>rosids</taxon>
        <taxon>malvids</taxon>
        <taxon>Malvales</taxon>
        <taxon>Malvaceae</taxon>
        <taxon>Malvoideae</taxon>
        <taxon>Hibiscus</taxon>
    </lineage>
</organism>
<dbReference type="InterPro" id="IPR013103">
    <property type="entry name" value="RVT_2"/>
</dbReference>
<dbReference type="Pfam" id="PF07727">
    <property type="entry name" value="RVT_2"/>
    <property type="match status" value="1"/>
</dbReference>
<dbReference type="GO" id="GO:0004190">
    <property type="term" value="F:aspartic-type endopeptidase activity"/>
    <property type="evidence" value="ECO:0007669"/>
    <property type="project" value="UniProtKB-KW"/>
</dbReference>
<dbReference type="SUPFAM" id="SSF56672">
    <property type="entry name" value="DNA/RNA polymerases"/>
    <property type="match status" value="1"/>
</dbReference>
<proteinExistence type="predicted"/>
<keyword evidence="1" id="KW-0378">Hydrolase</keyword>
<dbReference type="Pfam" id="PF22936">
    <property type="entry name" value="Pol_BBD"/>
    <property type="match status" value="1"/>
</dbReference>
<name>A0A6A2X6V5_HIBSY</name>
<accession>A0A6A2X6V5</accession>
<evidence type="ECO:0000313" key="6">
    <source>
        <dbReference type="Proteomes" id="UP000436088"/>
    </source>
</evidence>
<evidence type="ECO:0000313" key="5">
    <source>
        <dbReference type="EMBL" id="KAE8671053.1"/>
    </source>
</evidence>
<evidence type="ECO:0000259" key="3">
    <source>
        <dbReference type="Pfam" id="PF07727"/>
    </source>
</evidence>
<comment type="caution">
    <text evidence="5">The sequence shown here is derived from an EMBL/GenBank/DDBJ whole genome shotgun (WGS) entry which is preliminary data.</text>
</comment>
<protein>
    <submittedName>
        <fullName evidence="5">Filamin A-interacting protein 1-like</fullName>
    </submittedName>
</protein>
<reference evidence="5" key="1">
    <citation type="submission" date="2019-09" db="EMBL/GenBank/DDBJ databases">
        <title>Draft genome information of white flower Hibiscus syriacus.</title>
        <authorList>
            <person name="Kim Y.-M."/>
        </authorList>
    </citation>
    <scope>NUCLEOTIDE SEQUENCE [LARGE SCALE GENOMIC DNA]</scope>
    <source>
        <strain evidence="5">YM2019G1</strain>
    </source>
</reference>
<feature type="domain" description="Retrovirus-related Pol polyprotein from transposon TNT 1-94-like beta-barrel" evidence="4">
    <location>
        <begin position="305"/>
        <end position="372"/>
    </location>
</feature>
<dbReference type="Pfam" id="PF14223">
    <property type="entry name" value="Retrotran_gag_2"/>
    <property type="match status" value="1"/>
</dbReference>
<feature type="compositionally biased region" description="Polar residues" evidence="2">
    <location>
        <begin position="252"/>
        <end position="266"/>
    </location>
</feature>
<dbReference type="EMBL" id="VEPZ02001484">
    <property type="protein sequence ID" value="KAE8671053.1"/>
    <property type="molecule type" value="Genomic_DNA"/>
</dbReference>
<evidence type="ECO:0000256" key="1">
    <source>
        <dbReference type="ARBA" id="ARBA00022750"/>
    </source>
</evidence>